<dbReference type="CDD" id="cd05399">
    <property type="entry name" value="NT_Rel-Spo_like"/>
    <property type="match status" value="1"/>
</dbReference>
<dbReference type="PANTHER" id="PTHR21262:SF31">
    <property type="entry name" value="GTP PYROPHOSPHOKINASE"/>
    <property type="match status" value="1"/>
</dbReference>
<dbReference type="EMBL" id="CP006916">
    <property type="protein sequence ID" value="AHB99497.1"/>
    <property type="molecule type" value="Genomic_DNA"/>
</dbReference>
<comment type="function">
    <text evidence="3">In eubacteria ppGpp (guanosine 3'-diphosphate 5'-diphosphate) is a mediator of the stringent response that coordinates a variety of cellular activities in response to changes in nutritional abundance. This enzyme catalyzes the degradation of ppGpp into GDP. It may also be capable of catalyzing the synthesis of ppGpp.</text>
</comment>
<keyword evidence="6" id="KW-0378">Hydrolase</keyword>
<dbReference type="Pfam" id="PF13291">
    <property type="entry name" value="ACT_4"/>
    <property type="match status" value="1"/>
</dbReference>
<dbReference type="GO" id="GO:0005886">
    <property type="term" value="C:plasma membrane"/>
    <property type="evidence" value="ECO:0007669"/>
    <property type="project" value="TreeGrafter"/>
</dbReference>
<reference evidence="6 7" key="1">
    <citation type="journal article" date="2011" name="PLoS ONE">
        <title>Core proteome of the minimal cell: comparative proteomics of three mollicute species.</title>
        <authorList>
            <person name="Fisunov G.Y."/>
            <person name="Alexeev D.G."/>
            <person name="Bazaleev N.A."/>
            <person name="Ladygina V.G."/>
            <person name="Galyamina M.A."/>
            <person name="Kondratov I.G."/>
            <person name="Zhukova N.A."/>
            <person name="Serebryakova M.V."/>
            <person name="Demina I.A."/>
            <person name="Govorun V.M."/>
        </authorList>
    </citation>
    <scope>NUCLEOTIDE SEQUENCE [LARGE SCALE GENOMIC DNA]</scope>
    <source>
        <strain evidence="6 7">S6</strain>
    </source>
</reference>
<dbReference type="Gene3D" id="3.30.460.10">
    <property type="entry name" value="Beta Polymerase, domain 2"/>
    <property type="match status" value="1"/>
</dbReference>
<dbReference type="FunFam" id="1.10.3210.10:FF:000001">
    <property type="entry name" value="GTP pyrophosphokinase RelA"/>
    <property type="match status" value="1"/>
</dbReference>
<dbReference type="SUPFAM" id="SSF109604">
    <property type="entry name" value="HD-domain/PDEase-like"/>
    <property type="match status" value="1"/>
</dbReference>
<gene>
    <name evidence="6" type="primary">spoT</name>
    <name evidence="6" type="ORF">GCW_01075</name>
</gene>
<evidence type="ECO:0000256" key="3">
    <source>
        <dbReference type="ARBA" id="ARBA00056789"/>
    </source>
</evidence>
<evidence type="ECO:0000313" key="7">
    <source>
        <dbReference type="Proteomes" id="UP000018735"/>
    </source>
</evidence>
<dbReference type="RefSeq" id="WP_011883945.1">
    <property type="nucleotide sequence ID" value="NC_023030.2"/>
</dbReference>
<organism evidence="6 7">
    <name type="scientific">Mycoplasmoides gallisepticum S6</name>
    <dbReference type="NCBI Taxonomy" id="1006581"/>
    <lineage>
        <taxon>Bacteria</taxon>
        <taxon>Bacillati</taxon>
        <taxon>Mycoplasmatota</taxon>
        <taxon>Mycoplasmoidales</taxon>
        <taxon>Mycoplasmoidaceae</taxon>
        <taxon>Mycoplasmoides</taxon>
    </lineage>
</organism>
<evidence type="ECO:0000256" key="4">
    <source>
        <dbReference type="RuleBase" id="RU003847"/>
    </source>
</evidence>
<dbReference type="Pfam" id="PF13328">
    <property type="entry name" value="HD_4"/>
    <property type="match status" value="1"/>
</dbReference>
<dbReference type="KEGG" id="mgz:GCW_01075"/>
<dbReference type="InterPro" id="IPR043519">
    <property type="entry name" value="NT_sf"/>
</dbReference>
<dbReference type="CDD" id="cd00077">
    <property type="entry name" value="HDc"/>
    <property type="match status" value="1"/>
</dbReference>
<comment type="similarity">
    <text evidence="4">Belongs to the relA/spoT family.</text>
</comment>
<dbReference type="HOGENOM" id="CLU_012300_0_0_14"/>
<dbReference type="InterPro" id="IPR007685">
    <property type="entry name" value="RelA_SpoT"/>
</dbReference>
<evidence type="ECO:0000259" key="5">
    <source>
        <dbReference type="PROSITE" id="PS51831"/>
    </source>
</evidence>
<feature type="domain" description="HD" evidence="5">
    <location>
        <begin position="52"/>
        <end position="156"/>
    </location>
</feature>
<dbReference type="SMART" id="SM00471">
    <property type="entry name" value="HDc"/>
    <property type="match status" value="1"/>
</dbReference>
<sequence length="722" mass="84411">MDFQSVNNRLEDFKQILIKNNYSEASIKKFLSAFEFAKFWHADQKRKSGEPYIIHPLETSIKLAEWRMDDDTIIAGLLHDLLEDTSVDKGLISSTFNNNVLDLVKAVTKISSEAKKNREGLLLHKNELDYTIRVFSSISKDLRPIIIKIADRFHNLSTIQYLKSDRQKIIAQETFDIYAQIAGRLGMYWIKTQLLDLTFKIINPTAFDDTQSLINAHKLINSLKWINFEQQIKKILDGNHLNYELTSRIKSVYSTYQKLNYRHNSQNIKNIHDIYALRIIVENEFDVYQVLGLVHLNFKYIPRLFKDYICAPKNNLYQSIHTTVLVDGTLIEVQIRTKSMDRNSNLGLASHWAYKLNIDISETDEYKTEVLNRFQVDIFNEKRARDLTLIKDLTKGSLIDVLVSNNNKNYSLSSSVTALELAYRVDPKQFIFLDKIMCSNDNILFDKLLEDGDVVSFEYSNEIKINESWLKRIKNPAIKKELIAIIEQLNQYEDSEKEFLEKLRKHLKKNVISQNDILERVKILGFKRLSDYVKYVNKTNFTDNEQYDFFSKNYNWKKILKKLKVHKPKWLFLNSYFKEIPGINFASIKISTCCSILPYIPSAGLIQKNILNVHSPNCKNIKKLNNEKIIALHWSEEKLAARPRLFRSYVKLQGAWSGNVVNDILLIIINNNAKLFSLNVTKDKKNNTFMADLGIYVQDMRHLNFIMDEITLKDMSFNWNLL</sequence>
<dbReference type="Gene3D" id="1.10.3210.10">
    <property type="entry name" value="Hypothetical protein af1432"/>
    <property type="match status" value="1"/>
</dbReference>
<dbReference type="GO" id="GO:0015969">
    <property type="term" value="P:guanosine tetraphosphate metabolic process"/>
    <property type="evidence" value="ECO:0007669"/>
    <property type="project" value="InterPro"/>
</dbReference>
<evidence type="ECO:0000256" key="2">
    <source>
        <dbReference type="ARBA" id="ARBA00041770"/>
    </source>
</evidence>
<dbReference type="GO" id="GO:0016787">
    <property type="term" value="F:hydrolase activity"/>
    <property type="evidence" value="ECO:0007669"/>
    <property type="project" value="UniProtKB-KW"/>
</dbReference>
<dbReference type="PANTHER" id="PTHR21262">
    <property type="entry name" value="GUANOSINE-3',5'-BIS DIPHOSPHATE 3'-PYROPHOSPHOHYDROLASE"/>
    <property type="match status" value="1"/>
</dbReference>
<dbReference type="InterPro" id="IPR004811">
    <property type="entry name" value="RelA/Spo_fam"/>
</dbReference>
<dbReference type="SMART" id="SM00954">
    <property type="entry name" value="RelA_SpoT"/>
    <property type="match status" value="1"/>
</dbReference>
<dbReference type="InterPro" id="IPR006674">
    <property type="entry name" value="HD_domain"/>
</dbReference>
<evidence type="ECO:0000256" key="1">
    <source>
        <dbReference type="ARBA" id="ARBA00025704"/>
    </source>
</evidence>
<dbReference type="eggNOG" id="COG0317">
    <property type="taxonomic scope" value="Bacteria"/>
</dbReference>
<dbReference type="InterPro" id="IPR003607">
    <property type="entry name" value="HD/PDEase_dom"/>
</dbReference>
<protein>
    <recommendedName>
        <fullName evidence="2">Penta-phosphate guanosine-3'-pyrophosphohydrolase</fullName>
    </recommendedName>
</protein>
<dbReference type="SUPFAM" id="SSF81301">
    <property type="entry name" value="Nucleotidyltransferase"/>
    <property type="match status" value="1"/>
</dbReference>
<evidence type="ECO:0000313" key="6">
    <source>
        <dbReference type="EMBL" id="AHB99497.1"/>
    </source>
</evidence>
<name>A0A0F6CK75_MYCGL</name>
<proteinExistence type="inferred from homology"/>
<dbReference type="Pfam" id="PF04607">
    <property type="entry name" value="RelA_SpoT"/>
    <property type="match status" value="1"/>
</dbReference>
<dbReference type="AlphaFoldDB" id="A0A0F6CK75"/>
<comment type="pathway">
    <text evidence="1">Purine metabolism.</text>
</comment>
<accession>A0A0F6CK75</accession>
<dbReference type="PROSITE" id="PS51831">
    <property type="entry name" value="HD"/>
    <property type="match status" value="1"/>
</dbReference>
<dbReference type="NCBIfam" id="TIGR00691">
    <property type="entry name" value="spoT_relA"/>
    <property type="match status" value="1"/>
</dbReference>
<dbReference type="InterPro" id="IPR002912">
    <property type="entry name" value="ACT_dom"/>
</dbReference>
<dbReference type="Proteomes" id="UP000018735">
    <property type="component" value="Chromosome"/>
</dbReference>